<protein>
    <recommendedName>
        <fullName evidence="4">Secreted protein</fullName>
    </recommendedName>
</protein>
<name>A0A284S964_ARMOS</name>
<gene>
    <name evidence="2" type="ORF">ARMOST_21087</name>
</gene>
<accession>A0A284S964</accession>
<keyword evidence="1" id="KW-0732">Signal</keyword>
<feature type="chain" id="PRO_5013171025" description="Secreted protein" evidence="1">
    <location>
        <begin position="26"/>
        <end position="128"/>
    </location>
</feature>
<proteinExistence type="predicted"/>
<organism evidence="2 3">
    <name type="scientific">Armillaria ostoyae</name>
    <name type="common">Armillaria root rot fungus</name>
    <dbReference type="NCBI Taxonomy" id="47428"/>
    <lineage>
        <taxon>Eukaryota</taxon>
        <taxon>Fungi</taxon>
        <taxon>Dikarya</taxon>
        <taxon>Basidiomycota</taxon>
        <taxon>Agaricomycotina</taxon>
        <taxon>Agaricomycetes</taxon>
        <taxon>Agaricomycetidae</taxon>
        <taxon>Agaricales</taxon>
        <taxon>Marasmiineae</taxon>
        <taxon>Physalacriaceae</taxon>
        <taxon>Armillaria</taxon>
    </lineage>
</organism>
<dbReference type="EMBL" id="FUEG01000045">
    <property type="protein sequence ID" value="SJL17535.1"/>
    <property type="molecule type" value="Genomic_DNA"/>
</dbReference>
<evidence type="ECO:0008006" key="4">
    <source>
        <dbReference type="Google" id="ProtNLM"/>
    </source>
</evidence>
<reference evidence="3" key="1">
    <citation type="journal article" date="2017" name="Nat. Ecol. Evol.">
        <title>Genome expansion and lineage-specific genetic innovations in the forest pathogenic fungi Armillaria.</title>
        <authorList>
            <person name="Sipos G."/>
            <person name="Prasanna A.N."/>
            <person name="Walter M.C."/>
            <person name="O'Connor E."/>
            <person name="Balint B."/>
            <person name="Krizsan K."/>
            <person name="Kiss B."/>
            <person name="Hess J."/>
            <person name="Varga T."/>
            <person name="Slot J."/>
            <person name="Riley R."/>
            <person name="Boka B."/>
            <person name="Rigling D."/>
            <person name="Barry K."/>
            <person name="Lee J."/>
            <person name="Mihaltcheva S."/>
            <person name="LaButti K."/>
            <person name="Lipzen A."/>
            <person name="Waldron R."/>
            <person name="Moloney N.M."/>
            <person name="Sperisen C."/>
            <person name="Kredics L."/>
            <person name="Vagvoelgyi C."/>
            <person name="Patrignani A."/>
            <person name="Fitzpatrick D."/>
            <person name="Nagy I."/>
            <person name="Doyle S."/>
            <person name="Anderson J.B."/>
            <person name="Grigoriev I.V."/>
            <person name="Gueldener U."/>
            <person name="Muensterkoetter M."/>
            <person name="Nagy L.G."/>
        </authorList>
    </citation>
    <scope>NUCLEOTIDE SEQUENCE [LARGE SCALE GENOMIC DNA]</scope>
    <source>
        <strain evidence="3">C18/9</strain>
    </source>
</reference>
<dbReference type="Proteomes" id="UP000219338">
    <property type="component" value="Unassembled WGS sequence"/>
</dbReference>
<evidence type="ECO:0000256" key="1">
    <source>
        <dbReference type="SAM" id="SignalP"/>
    </source>
</evidence>
<feature type="signal peptide" evidence="1">
    <location>
        <begin position="1"/>
        <end position="25"/>
    </location>
</feature>
<evidence type="ECO:0000313" key="3">
    <source>
        <dbReference type="Proteomes" id="UP000219338"/>
    </source>
</evidence>
<evidence type="ECO:0000313" key="2">
    <source>
        <dbReference type="EMBL" id="SJL17535.1"/>
    </source>
</evidence>
<keyword evidence="3" id="KW-1185">Reference proteome</keyword>
<dbReference type="AlphaFoldDB" id="A0A284S964"/>
<sequence length="128" mass="14955">MGISMLPHILLLKVAGFLSSLIVRAKTKEYETTSKFVAPTTQLVLIFDLIEKNLSVRHRNWFSRHRQRERCLTIKHVCVREIRQRQCIGGSSYRYNHDFPANSFSTATEHWIQLIRALYSQFLSVYAA</sequence>